<dbReference type="InterPro" id="IPR002110">
    <property type="entry name" value="Ankyrin_rpt"/>
</dbReference>
<dbReference type="GO" id="GO:0005886">
    <property type="term" value="C:plasma membrane"/>
    <property type="evidence" value="ECO:0007669"/>
    <property type="project" value="TreeGrafter"/>
</dbReference>
<dbReference type="InterPro" id="IPR026961">
    <property type="entry name" value="PGG_dom"/>
</dbReference>
<feature type="domain" description="PGG" evidence="10">
    <location>
        <begin position="654"/>
        <end position="766"/>
    </location>
</feature>
<dbReference type="Proteomes" id="UP000593564">
    <property type="component" value="Unassembled WGS sequence"/>
</dbReference>
<evidence type="ECO:0000256" key="3">
    <source>
        <dbReference type="ARBA" id="ARBA00022737"/>
    </source>
</evidence>
<organism evidence="11 12">
    <name type="scientific">Camellia sinensis</name>
    <name type="common">Tea plant</name>
    <name type="synonym">Thea sinensis</name>
    <dbReference type="NCBI Taxonomy" id="4442"/>
    <lineage>
        <taxon>Eukaryota</taxon>
        <taxon>Viridiplantae</taxon>
        <taxon>Streptophyta</taxon>
        <taxon>Embryophyta</taxon>
        <taxon>Tracheophyta</taxon>
        <taxon>Spermatophyta</taxon>
        <taxon>Magnoliopsida</taxon>
        <taxon>eudicotyledons</taxon>
        <taxon>Gunneridae</taxon>
        <taxon>Pentapetalae</taxon>
        <taxon>asterids</taxon>
        <taxon>Ericales</taxon>
        <taxon>Theaceae</taxon>
        <taxon>Camellia</taxon>
    </lineage>
</organism>
<proteinExistence type="predicted"/>
<comment type="caution">
    <text evidence="11">The sequence shown here is derived from an EMBL/GenBank/DDBJ whole genome shotgun (WGS) entry which is preliminary data.</text>
</comment>
<dbReference type="PANTHER" id="PTHR24186:SF37">
    <property type="entry name" value="PGG DOMAIN-CONTAINING PROTEIN"/>
    <property type="match status" value="1"/>
</dbReference>
<dbReference type="Gene3D" id="1.25.40.20">
    <property type="entry name" value="Ankyrin repeat-containing domain"/>
    <property type="match status" value="4"/>
</dbReference>
<name>A0A7J7GG07_CAMSI</name>
<sequence length="831" mass="91357">MEQRLHEAAMKGNVTLLYQILKEDPLVLDRVNFGRFGWSPLHVAALRGHAEFVREVLGRNPDLADILDSSQRSPLHLASVKGHVEVVKVLISVDPDMCLTRDKDGKNPLHLAVMKGKVDVLKLLVQANSQAAEVVMDRGETILHLCMMRNQLHCLKELMNTIKNKEFVNAKDEKGNTILHLAVANTQIEALDYLLTNAKLDVNIKNASKYTALDILEQIRKDVENSDDIKNKLRKAGAMSGKDVGQSEWLAKKKETIMLVATLIATIAFQAGMSPPGGVWQDNSDGHRAGEAVMAYNYPHSYPYFIRASTECKIGPRPVAARNPPEAHGRPRAGPECKIGSRPVAARNPPAARGGPGQAGPTSGRPRAVGVFRAATGHGLMPGWARPGPPTGLGLVSGSHGREPERMEQTLHQAAIDGNVTLLHQILQKDPLVLYRLNSGWFGWSPLHVAALRGHANFVTEVLSLNPDLAEVLDSSQRLPLHLASAKGHVNVVQALTSVDPDMCLARDKDGKNPLHLAVMKGKVDVLKALLQANSQAAEVVMDRGETILHLCVMRGQLDCLKELLNTIKNKEFVNAKDERGNTILHLAVANKQIKALDYLLTNATLDVNIKNASEYTALDILAQIRKDLKNPNDIENKLRKAGAMSGNDVGQSEWLAKKKETIMLVATLIATIAFQAGMSPPGGVWQDTSDRHRAGEAVMAYNYPDSYPYFIRACTIGFVASLSTILLLISGLPFKRKIFMWILVAVMWLTVTSMAVTYAISIVVVTPKNDRKPLSHTITVAIIVWCSLMAILFLLHTARLVKKAIGEEWSKHLVIKRIQKIKSIELHHRV</sequence>
<reference evidence="11 12" key="2">
    <citation type="submission" date="2020-07" db="EMBL/GenBank/DDBJ databases">
        <title>Genome assembly of wild tea tree DASZ reveals pedigree and selection history of tea varieties.</title>
        <authorList>
            <person name="Zhang W."/>
        </authorList>
    </citation>
    <scope>NUCLEOTIDE SEQUENCE [LARGE SCALE GENOMIC DNA]</scope>
    <source>
        <strain evidence="12">cv. G240</strain>
        <tissue evidence="11">Leaf</tissue>
    </source>
</reference>
<evidence type="ECO:0000256" key="5">
    <source>
        <dbReference type="ARBA" id="ARBA00023043"/>
    </source>
</evidence>
<evidence type="ECO:0000256" key="1">
    <source>
        <dbReference type="ARBA" id="ARBA00004141"/>
    </source>
</evidence>
<feature type="repeat" description="ANK" evidence="7">
    <location>
        <begin position="174"/>
        <end position="207"/>
    </location>
</feature>
<comment type="subcellular location">
    <subcellularLocation>
        <location evidence="1">Membrane</location>
        <topology evidence="1">Multi-pass membrane protein</topology>
    </subcellularLocation>
</comment>
<keyword evidence="4 9" id="KW-1133">Transmembrane helix</keyword>
<evidence type="ECO:0000256" key="7">
    <source>
        <dbReference type="PROSITE-ProRule" id="PRU00023"/>
    </source>
</evidence>
<evidence type="ECO:0000256" key="2">
    <source>
        <dbReference type="ARBA" id="ARBA00022692"/>
    </source>
</evidence>
<feature type="compositionally biased region" description="Basic and acidic residues" evidence="8">
    <location>
        <begin position="325"/>
        <end position="335"/>
    </location>
</feature>
<feature type="transmembrane region" description="Helical" evidence="9">
    <location>
        <begin position="710"/>
        <end position="730"/>
    </location>
</feature>
<dbReference type="PROSITE" id="PS50297">
    <property type="entry name" value="ANK_REP_REGION"/>
    <property type="match status" value="4"/>
</dbReference>
<dbReference type="AlphaFoldDB" id="A0A7J7GG07"/>
<feature type="repeat" description="ANK" evidence="7">
    <location>
        <begin position="70"/>
        <end position="102"/>
    </location>
</feature>
<feature type="transmembrane region" description="Helical" evidence="9">
    <location>
        <begin position="742"/>
        <end position="766"/>
    </location>
</feature>
<keyword evidence="2 9" id="KW-0812">Transmembrane</keyword>
<feature type="repeat" description="ANK" evidence="7">
    <location>
        <begin position="510"/>
        <end position="536"/>
    </location>
</feature>
<evidence type="ECO:0000313" key="11">
    <source>
        <dbReference type="EMBL" id="KAF5938871.1"/>
    </source>
</evidence>
<evidence type="ECO:0000313" key="12">
    <source>
        <dbReference type="Proteomes" id="UP000593564"/>
    </source>
</evidence>
<protein>
    <recommendedName>
        <fullName evidence="10">PGG domain-containing protein</fullName>
    </recommendedName>
</protein>
<keyword evidence="3" id="KW-0677">Repeat</keyword>
<dbReference type="PANTHER" id="PTHR24186">
    <property type="entry name" value="PROTEIN PHOSPHATASE 1 REGULATORY SUBUNIT"/>
    <property type="match status" value="1"/>
</dbReference>
<evidence type="ECO:0000259" key="10">
    <source>
        <dbReference type="Pfam" id="PF13962"/>
    </source>
</evidence>
<dbReference type="EMBL" id="JACBKZ010000011">
    <property type="protein sequence ID" value="KAF5938871.1"/>
    <property type="molecule type" value="Genomic_DNA"/>
</dbReference>
<evidence type="ECO:0000256" key="8">
    <source>
        <dbReference type="SAM" id="MobiDB-lite"/>
    </source>
</evidence>
<dbReference type="PROSITE" id="PS50088">
    <property type="entry name" value="ANK_REPEAT"/>
    <property type="match status" value="6"/>
</dbReference>
<dbReference type="SMART" id="SM00248">
    <property type="entry name" value="ANK"/>
    <property type="match status" value="11"/>
</dbReference>
<gene>
    <name evidence="11" type="ORF">HYC85_023130</name>
</gene>
<feature type="repeat" description="ANK" evidence="7">
    <location>
        <begin position="36"/>
        <end position="63"/>
    </location>
</feature>
<dbReference type="InterPro" id="IPR036770">
    <property type="entry name" value="Ankyrin_rpt-contain_sf"/>
</dbReference>
<feature type="transmembrane region" description="Helical" evidence="9">
    <location>
        <begin position="778"/>
        <end position="796"/>
    </location>
</feature>
<evidence type="ECO:0000256" key="9">
    <source>
        <dbReference type="SAM" id="Phobius"/>
    </source>
</evidence>
<feature type="repeat" description="ANK" evidence="7">
    <location>
        <begin position="580"/>
        <end position="613"/>
    </location>
</feature>
<feature type="region of interest" description="Disordered" evidence="8">
    <location>
        <begin position="320"/>
        <end position="366"/>
    </location>
</feature>
<reference evidence="12" key="1">
    <citation type="journal article" date="2020" name="Nat. Commun.">
        <title>Genome assembly of wild tea tree DASZ reveals pedigree and selection history of tea varieties.</title>
        <authorList>
            <person name="Zhang W."/>
            <person name="Zhang Y."/>
            <person name="Qiu H."/>
            <person name="Guo Y."/>
            <person name="Wan H."/>
            <person name="Zhang X."/>
            <person name="Scossa F."/>
            <person name="Alseekh S."/>
            <person name="Zhang Q."/>
            <person name="Wang P."/>
            <person name="Xu L."/>
            <person name="Schmidt M.H."/>
            <person name="Jia X."/>
            <person name="Li D."/>
            <person name="Zhu A."/>
            <person name="Guo F."/>
            <person name="Chen W."/>
            <person name="Ni D."/>
            <person name="Usadel B."/>
            <person name="Fernie A.R."/>
            <person name="Wen W."/>
        </authorList>
    </citation>
    <scope>NUCLEOTIDE SEQUENCE [LARGE SCALE GENOMIC DNA]</scope>
    <source>
        <strain evidence="12">cv. G240</strain>
    </source>
</reference>
<accession>A0A7J7GG07</accession>
<evidence type="ECO:0000256" key="4">
    <source>
        <dbReference type="ARBA" id="ARBA00022989"/>
    </source>
</evidence>
<feature type="compositionally biased region" description="Low complexity" evidence="8">
    <location>
        <begin position="342"/>
        <end position="353"/>
    </location>
</feature>
<feature type="repeat" description="ANK" evidence="7">
    <location>
        <begin position="104"/>
        <end position="130"/>
    </location>
</feature>
<keyword evidence="6 9" id="KW-0472">Membrane</keyword>
<feature type="domain" description="PGG" evidence="10">
    <location>
        <begin position="248"/>
        <end position="308"/>
    </location>
</feature>
<dbReference type="Pfam" id="PF13962">
    <property type="entry name" value="PGG"/>
    <property type="match status" value="2"/>
</dbReference>
<dbReference type="SUPFAM" id="SSF48403">
    <property type="entry name" value="Ankyrin repeat"/>
    <property type="match status" value="2"/>
</dbReference>
<dbReference type="Pfam" id="PF12796">
    <property type="entry name" value="Ank_2"/>
    <property type="match status" value="4"/>
</dbReference>
<keyword evidence="5 7" id="KW-0040">ANK repeat</keyword>
<evidence type="ECO:0000256" key="6">
    <source>
        <dbReference type="ARBA" id="ARBA00023136"/>
    </source>
</evidence>
<keyword evidence="12" id="KW-1185">Reference proteome</keyword>